<protein>
    <submittedName>
        <fullName evidence="6">TetR/AcrR family transcriptional regulator</fullName>
    </submittedName>
</protein>
<keyword evidence="1" id="KW-0805">Transcription regulation</keyword>
<dbReference type="InterPro" id="IPR050109">
    <property type="entry name" value="HTH-type_TetR-like_transc_reg"/>
</dbReference>
<gene>
    <name evidence="6" type="ORF">FV139_11040</name>
</gene>
<dbReference type="SUPFAM" id="SSF46689">
    <property type="entry name" value="Homeodomain-like"/>
    <property type="match status" value="1"/>
</dbReference>
<feature type="domain" description="HTH tetR-type" evidence="5">
    <location>
        <begin position="10"/>
        <end position="70"/>
    </location>
</feature>
<dbReference type="AlphaFoldDB" id="A0A5C9A2F3"/>
<reference evidence="6 7" key="1">
    <citation type="submission" date="2019-08" db="EMBL/GenBank/DDBJ databases">
        <title>Parahaliea maris sp. nov., isolated from the surface seawater.</title>
        <authorList>
            <person name="Liu Y."/>
        </authorList>
    </citation>
    <scope>NUCLEOTIDE SEQUENCE [LARGE SCALE GENOMIC DNA]</scope>
    <source>
        <strain evidence="6 7">HSLHS9</strain>
    </source>
</reference>
<evidence type="ECO:0000256" key="1">
    <source>
        <dbReference type="ARBA" id="ARBA00023015"/>
    </source>
</evidence>
<proteinExistence type="predicted"/>
<evidence type="ECO:0000256" key="2">
    <source>
        <dbReference type="ARBA" id="ARBA00023125"/>
    </source>
</evidence>
<dbReference type="PANTHER" id="PTHR30055:SF234">
    <property type="entry name" value="HTH-TYPE TRANSCRIPTIONAL REGULATOR BETI"/>
    <property type="match status" value="1"/>
</dbReference>
<dbReference type="InterPro" id="IPR036271">
    <property type="entry name" value="Tet_transcr_reg_TetR-rel_C_sf"/>
</dbReference>
<sequence>MQAKTSRRGEQTRERILDAAEQVFAEKDYSAARLEDVAQAVGIKRASIVYYYAGKQELYDAVEERIFTAMSSHTQGTQRPGENAINQLLDLLDGWLDFLVARPTAARILLRTSSNSYSDSRAPIRNSAGALTAWEEIIRRGQASGEFAEASPMHLLHLLGAGFIYYTATAQLLGDERNYDPANPVELEAFRTLMHRSAKALLTP</sequence>
<dbReference type="PRINTS" id="PR00455">
    <property type="entry name" value="HTHTETR"/>
</dbReference>
<evidence type="ECO:0000313" key="6">
    <source>
        <dbReference type="EMBL" id="TXS94132.1"/>
    </source>
</evidence>
<dbReference type="GO" id="GO:0000976">
    <property type="term" value="F:transcription cis-regulatory region binding"/>
    <property type="evidence" value="ECO:0007669"/>
    <property type="project" value="TreeGrafter"/>
</dbReference>
<dbReference type="Gene3D" id="1.10.357.10">
    <property type="entry name" value="Tetracycline Repressor, domain 2"/>
    <property type="match status" value="1"/>
</dbReference>
<accession>A0A5C9A2F3</accession>
<keyword evidence="2 4" id="KW-0238">DNA-binding</keyword>
<dbReference type="InterPro" id="IPR001647">
    <property type="entry name" value="HTH_TetR"/>
</dbReference>
<dbReference type="Proteomes" id="UP000321039">
    <property type="component" value="Unassembled WGS sequence"/>
</dbReference>
<dbReference type="PANTHER" id="PTHR30055">
    <property type="entry name" value="HTH-TYPE TRANSCRIPTIONAL REGULATOR RUTR"/>
    <property type="match status" value="1"/>
</dbReference>
<name>A0A5C9A2F3_9GAMM</name>
<dbReference type="EMBL" id="VRZA01000003">
    <property type="protein sequence ID" value="TXS94132.1"/>
    <property type="molecule type" value="Genomic_DNA"/>
</dbReference>
<comment type="caution">
    <text evidence="6">The sequence shown here is derived from an EMBL/GenBank/DDBJ whole genome shotgun (WGS) entry which is preliminary data.</text>
</comment>
<evidence type="ECO:0000313" key="7">
    <source>
        <dbReference type="Proteomes" id="UP000321039"/>
    </source>
</evidence>
<dbReference type="RefSeq" id="WP_148068474.1">
    <property type="nucleotide sequence ID" value="NZ_VRZA01000003.1"/>
</dbReference>
<organism evidence="6 7">
    <name type="scientific">Parahaliea maris</name>
    <dbReference type="NCBI Taxonomy" id="2716870"/>
    <lineage>
        <taxon>Bacteria</taxon>
        <taxon>Pseudomonadati</taxon>
        <taxon>Pseudomonadota</taxon>
        <taxon>Gammaproteobacteria</taxon>
        <taxon>Cellvibrionales</taxon>
        <taxon>Halieaceae</taxon>
        <taxon>Parahaliea</taxon>
    </lineage>
</organism>
<keyword evidence="7" id="KW-1185">Reference proteome</keyword>
<dbReference type="PROSITE" id="PS50977">
    <property type="entry name" value="HTH_TETR_2"/>
    <property type="match status" value="1"/>
</dbReference>
<feature type="DNA-binding region" description="H-T-H motif" evidence="4">
    <location>
        <begin position="33"/>
        <end position="52"/>
    </location>
</feature>
<evidence type="ECO:0000259" key="5">
    <source>
        <dbReference type="PROSITE" id="PS50977"/>
    </source>
</evidence>
<dbReference type="SUPFAM" id="SSF48498">
    <property type="entry name" value="Tetracyclin repressor-like, C-terminal domain"/>
    <property type="match status" value="1"/>
</dbReference>
<evidence type="ECO:0000256" key="3">
    <source>
        <dbReference type="ARBA" id="ARBA00023163"/>
    </source>
</evidence>
<dbReference type="GO" id="GO:0003700">
    <property type="term" value="F:DNA-binding transcription factor activity"/>
    <property type="evidence" value="ECO:0007669"/>
    <property type="project" value="TreeGrafter"/>
</dbReference>
<dbReference type="InterPro" id="IPR009057">
    <property type="entry name" value="Homeodomain-like_sf"/>
</dbReference>
<evidence type="ECO:0000256" key="4">
    <source>
        <dbReference type="PROSITE-ProRule" id="PRU00335"/>
    </source>
</evidence>
<keyword evidence="3" id="KW-0804">Transcription</keyword>
<dbReference type="Pfam" id="PF00440">
    <property type="entry name" value="TetR_N"/>
    <property type="match status" value="1"/>
</dbReference>